<organism evidence="1 2">
    <name type="scientific">Gossypium stocksii</name>
    <dbReference type="NCBI Taxonomy" id="47602"/>
    <lineage>
        <taxon>Eukaryota</taxon>
        <taxon>Viridiplantae</taxon>
        <taxon>Streptophyta</taxon>
        <taxon>Embryophyta</taxon>
        <taxon>Tracheophyta</taxon>
        <taxon>Spermatophyta</taxon>
        <taxon>Magnoliopsida</taxon>
        <taxon>eudicotyledons</taxon>
        <taxon>Gunneridae</taxon>
        <taxon>Pentapetalae</taxon>
        <taxon>rosids</taxon>
        <taxon>malvids</taxon>
        <taxon>Malvales</taxon>
        <taxon>Malvaceae</taxon>
        <taxon>Malvoideae</taxon>
        <taxon>Gossypium</taxon>
    </lineage>
</organism>
<gene>
    <name evidence="1" type="ORF">J1N35_008375</name>
</gene>
<sequence length="75" mass="8406">IILAQSSVKTPITNGQVEVMNKNIIIALKKKVDEAKRAKLDELPRIVSKVKPIGVLPFLYKFIPSSSRKKVHIKV</sequence>
<evidence type="ECO:0000313" key="2">
    <source>
        <dbReference type="Proteomes" id="UP000828251"/>
    </source>
</evidence>
<proteinExistence type="predicted"/>
<dbReference type="EMBL" id="JAIQCV010000003">
    <property type="protein sequence ID" value="KAH1114997.1"/>
    <property type="molecule type" value="Genomic_DNA"/>
</dbReference>
<reference evidence="1 2" key="1">
    <citation type="journal article" date="2021" name="Plant Biotechnol. J.">
        <title>Multi-omics assisted identification of the key and species-specific regulatory components of drought-tolerant mechanisms in Gossypium stocksii.</title>
        <authorList>
            <person name="Yu D."/>
            <person name="Ke L."/>
            <person name="Zhang D."/>
            <person name="Wu Y."/>
            <person name="Sun Y."/>
            <person name="Mei J."/>
            <person name="Sun J."/>
            <person name="Sun Y."/>
        </authorList>
    </citation>
    <scope>NUCLEOTIDE SEQUENCE [LARGE SCALE GENOMIC DNA]</scope>
    <source>
        <strain evidence="2">cv. E1</strain>
        <tissue evidence="1">Leaf</tissue>
    </source>
</reference>
<dbReference type="AlphaFoldDB" id="A0A9D3W8Q9"/>
<dbReference type="OrthoDB" id="1739513at2759"/>
<evidence type="ECO:0000313" key="1">
    <source>
        <dbReference type="EMBL" id="KAH1114997.1"/>
    </source>
</evidence>
<protein>
    <submittedName>
        <fullName evidence="1">Uncharacterized protein</fullName>
    </submittedName>
</protein>
<comment type="caution">
    <text evidence="1">The sequence shown here is derived from an EMBL/GenBank/DDBJ whole genome shotgun (WGS) entry which is preliminary data.</text>
</comment>
<accession>A0A9D3W8Q9</accession>
<keyword evidence="2" id="KW-1185">Reference proteome</keyword>
<feature type="non-terminal residue" evidence="1">
    <location>
        <position position="1"/>
    </location>
</feature>
<dbReference type="Proteomes" id="UP000828251">
    <property type="component" value="Unassembled WGS sequence"/>
</dbReference>
<name>A0A9D3W8Q9_9ROSI</name>